<feature type="region of interest" description="Disordered" evidence="3">
    <location>
        <begin position="66"/>
        <end position="91"/>
    </location>
</feature>
<dbReference type="EMBL" id="ML977348">
    <property type="protein sequence ID" value="KAF2108406.1"/>
    <property type="molecule type" value="Genomic_DNA"/>
</dbReference>
<feature type="compositionally biased region" description="Basic and acidic residues" evidence="3">
    <location>
        <begin position="74"/>
        <end position="83"/>
    </location>
</feature>
<evidence type="ECO:0000256" key="2">
    <source>
        <dbReference type="RuleBase" id="RU004168"/>
    </source>
</evidence>
<evidence type="ECO:0000256" key="1">
    <source>
        <dbReference type="PROSITE-ProRule" id="PRU00520"/>
    </source>
</evidence>
<keyword evidence="1" id="KW-0378">Hydrolase</keyword>
<dbReference type="InterPro" id="IPR001792">
    <property type="entry name" value="Acylphosphatase-like_dom"/>
</dbReference>
<dbReference type="AlphaFoldDB" id="A0A6A5YMP8"/>
<sequence>MSSKRISYTVEGEVQGVNFRSFTHKQANSIGITGFVSNASDGTVQGEAQGSADAIKEFVGHLNTGPSAASVNEVKQKEMETKSGESGFNVR</sequence>
<comment type="catalytic activity">
    <reaction evidence="1">
        <text>an acyl phosphate + H2O = a carboxylate + phosphate + H(+)</text>
        <dbReference type="Rhea" id="RHEA:14965"/>
        <dbReference type="ChEBI" id="CHEBI:15377"/>
        <dbReference type="ChEBI" id="CHEBI:15378"/>
        <dbReference type="ChEBI" id="CHEBI:29067"/>
        <dbReference type="ChEBI" id="CHEBI:43474"/>
        <dbReference type="ChEBI" id="CHEBI:59918"/>
        <dbReference type="EC" id="3.6.1.7"/>
    </reaction>
</comment>
<accession>A0A6A5YMP8</accession>
<name>A0A6A5YMP8_9PLEO</name>
<dbReference type="InterPro" id="IPR020456">
    <property type="entry name" value="Acylphosphatase"/>
</dbReference>
<feature type="active site" evidence="1">
    <location>
        <position position="20"/>
    </location>
</feature>
<evidence type="ECO:0000256" key="3">
    <source>
        <dbReference type="SAM" id="MobiDB-lite"/>
    </source>
</evidence>
<dbReference type="Gene3D" id="3.30.70.100">
    <property type="match status" value="1"/>
</dbReference>
<evidence type="ECO:0000259" key="4">
    <source>
        <dbReference type="PROSITE" id="PS51160"/>
    </source>
</evidence>
<dbReference type="EC" id="3.6.1.7" evidence="1"/>
<dbReference type="SUPFAM" id="SSF54975">
    <property type="entry name" value="Acylphosphatase/BLUF domain-like"/>
    <property type="match status" value="1"/>
</dbReference>
<dbReference type="PROSITE" id="PS00150">
    <property type="entry name" value="ACYLPHOSPHATASE_1"/>
    <property type="match status" value="1"/>
</dbReference>
<dbReference type="Pfam" id="PF00708">
    <property type="entry name" value="Acylphosphatase"/>
    <property type="match status" value="1"/>
</dbReference>
<proteinExistence type="inferred from homology"/>
<dbReference type="InterPro" id="IPR017968">
    <property type="entry name" value="Acylphosphatase_CS"/>
</dbReference>
<comment type="similarity">
    <text evidence="2">Belongs to the acylphosphatase family.</text>
</comment>
<dbReference type="Proteomes" id="UP000799770">
    <property type="component" value="Unassembled WGS sequence"/>
</dbReference>
<dbReference type="PROSITE" id="PS51160">
    <property type="entry name" value="ACYLPHOSPHATASE_3"/>
    <property type="match status" value="1"/>
</dbReference>
<evidence type="ECO:0000313" key="5">
    <source>
        <dbReference type="EMBL" id="KAF2108406.1"/>
    </source>
</evidence>
<dbReference type="PANTHER" id="PTHR47268">
    <property type="entry name" value="ACYLPHOSPHATASE"/>
    <property type="match status" value="1"/>
</dbReference>
<dbReference type="GO" id="GO:0003998">
    <property type="term" value="F:acylphosphatase activity"/>
    <property type="evidence" value="ECO:0007669"/>
    <property type="project" value="UniProtKB-EC"/>
</dbReference>
<dbReference type="PRINTS" id="PR00112">
    <property type="entry name" value="ACYLPHPHTASE"/>
</dbReference>
<evidence type="ECO:0000313" key="6">
    <source>
        <dbReference type="Proteomes" id="UP000799770"/>
    </source>
</evidence>
<dbReference type="PANTHER" id="PTHR47268:SF4">
    <property type="entry name" value="ACYLPHOSPHATASE"/>
    <property type="match status" value="1"/>
</dbReference>
<dbReference type="OrthoDB" id="7961613at2759"/>
<feature type="domain" description="Acylphosphatase-like" evidence="4">
    <location>
        <begin position="5"/>
        <end position="91"/>
    </location>
</feature>
<protein>
    <recommendedName>
        <fullName evidence="1">acylphosphatase</fullName>
        <ecNumber evidence="1">3.6.1.7</ecNumber>
    </recommendedName>
</protein>
<organism evidence="5 6">
    <name type="scientific">Lophiotrema nucula</name>
    <dbReference type="NCBI Taxonomy" id="690887"/>
    <lineage>
        <taxon>Eukaryota</taxon>
        <taxon>Fungi</taxon>
        <taxon>Dikarya</taxon>
        <taxon>Ascomycota</taxon>
        <taxon>Pezizomycotina</taxon>
        <taxon>Dothideomycetes</taxon>
        <taxon>Pleosporomycetidae</taxon>
        <taxon>Pleosporales</taxon>
        <taxon>Lophiotremataceae</taxon>
        <taxon>Lophiotrema</taxon>
    </lineage>
</organism>
<feature type="active site" evidence="1">
    <location>
        <position position="38"/>
    </location>
</feature>
<dbReference type="InterPro" id="IPR036046">
    <property type="entry name" value="Acylphosphatase-like_dom_sf"/>
</dbReference>
<gene>
    <name evidence="5" type="ORF">BDV96DRAFT_652968</name>
</gene>
<reference evidence="5" key="1">
    <citation type="journal article" date="2020" name="Stud. Mycol.">
        <title>101 Dothideomycetes genomes: a test case for predicting lifestyles and emergence of pathogens.</title>
        <authorList>
            <person name="Haridas S."/>
            <person name="Albert R."/>
            <person name="Binder M."/>
            <person name="Bloem J."/>
            <person name="Labutti K."/>
            <person name="Salamov A."/>
            <person name="Andreopoulos B."/>
            <person name="Baker S."/>
            <person name="Barry K."/>
            <person name="Bills G."/>
            <person name="Bluhm B."/>
            <person name="Cannon C."/>
            <person name="Castanera R."/>
            <person name="Culley D."/>
            <person name="Daum C."/>
            <person name="Ezra D."/>
            <person name="Gonzalez J."/>
            <person name="Henrissat B."/>
            <person name="Kuo A."/>
            <person name="Liang C."/>
            <person name="Lipzen A."/>
            <person name="Lutzoni F."/>
            <person name="Magnuson J."/>
            <person name="Mondo S."/>
            <person name="Nolan M."/>
            <person name="Ohm R."/>
            <person name="Pangilinan J."/>
            <person name="Park H.-J."/>
            <person name="Ramirez L."/>
            <person name="Alfaro M."/>
            <person name="Sun H."/>
            <person name="Tritt A."/>
            <person name="Yoshinaga Y."/>
            <person name="Zwiers L.-H."/>
            <person name="Turgeon B."/>
            <person name="Goodwin S."/>
            <person name="Spatafora J."/>
            <person name="Crous P."/>
            <person name="Grigoriev I."/>
        </authorList>
    </citation>
    <scope>NUCLEOTIDE SEQUENCE</scope>
    <source>
        <strain evidence="5">CBS 627.86</strain>
    </source>
</reference>
<keyword evidence="6" id="KW-1185">Reference proteome</keyword>